<organism evidence="2 3">
    <name type="scientific">Fibrisoma montanum</name>
    <dbReference type="NCBI Taxonomy" id="2305895"/>
    <lineage>
        <taxon>Bacteria</taxon>
        <taxon>Pseudomonadati</taxon>
        <taxon>Bacteroidota</taxon>
        <taxon>Cytophagia</taxon>
        <taxon>Cytophagales</taxon>
        <taxon>Spirosomataceae</taxon>
        <taxon>Fibrisoma</taxon>
    </lineage>
</organism>
<dbReference type="PANTHER" id="PTHR30336">
    <property type="entry name" value="INNER MEMBRANE PROTEIN, PROBABLE PERMEASE"/>
    <property type="match status" value="1"/>
</dbReference>
<dbReference type="Proteomes" id="UP000283523">
    <property type="component" value="Unassembled WGS sequence"/>
</dbReference>
<dbReference type="InterPro" id="IPR003848">
    <property type="entry name" value="DUF218"/>
</dbReference>
<accession>A0A418MBV5</accession>
<dbReference type="PANTHER" id="PTHR30336:SF20">
    <property type="entry name" value="DUF218 DOMAIN-CONTAINING PROTEIN"/>
    <property type="match status" value="1"/>
</dbReference>
<dbReference type="GO" id="GO:0005886">
    <property type="term" value="C:plasma membrane"/>
    <property type="evidence" value="ECO:0007669"/>
    <property type="project" value="TreeGrafter"/>
</dbReference>
<dbReference type="OrthoDB" id="1092058at2"/>
<protein>
    <submittedName>
        <fullName evidence="2">YdcF family protein</fullName>
    </submittedName>
</protein>
<dbReference type="InterPro" id="IPR014729">
    <property type="entry name" value="Rossmann-like_a/b/a_fold"/>
</dbReference>
<evidence type="ECO:0000313" key="2">
    <source>
        <dbReference type="EMBL" id="RIV23862.1"/>
    </source>
</evidence>
<comment type="caution">
    <text evidence="2">The sequence shown here is derived from an EMBL/GenBank/DDBJ whole genome shotgun (WGS) entry which is preliminary data.</text>
</comment>
<proteinExistence type="predicted"/>
<feature type="domain" description="DUF218" evidence="1">
    <location>
        <begin position="278"/>
        <end position="380"/>
    </location>
</feature>
<evidence type="ECO:0000313" key="3">
    <source>
        <dbReference type="Proteomes" id="UP000283523"/>
    </source>
</evidence>
<dbReference type="CDD" id="cd06259">
    <property type="entry name" value="YdcF-like"/>
    <property type="match status" value="1"/>
</dbReference>
<dbReference type="InterPro" id="IPR051599">
    <property type="entry name" value="Cell_Envelope_Assoc"/>
</dbReference>
<dbReference type="AlphaFoldDB" id="A0A418MBV5"/>
<dbReference type="Gene3D" id="3.40.50.620">
    <property type="entry name" value="HUPs"/>
    <property type="match status" value="1"/>
</dbReference>
<sequence length="442" mass="50083">MSKHCRNIQVICKPLFCAFFSALMKQRLLFLLFFCIPYFSIAQSLPPSQKYRIVQGDNGVESKNYYLLTLLRTSKEARALIEKDSVLARIARQKHQQLASSLTDCKNVASCYTERMKVSPEEMHAIGRQLARLYSPGNALGRLVADHLIPSGTYYRHHNLTPDKLLVKAWEQDAAGINFAIGVYAQGQKPNYPAIDSISFNVRDARYAQLVNACTQAVWDETRNSTLFFEPSLTSALRFLEINEREQAADFEPMAAGENRAAYERVARMNWSKYPYTVILVPGAGPDDPAVPLSASGMLRCRVAALRYREGKAPFIVVSGGRVHPYKTRFSEAFEMKRYLIAVMGIPEDAILIDPHARHTTTNMRNCARLIYRYGMPFDKPCLASTTKSQSYYITDGVLEKRCLQELGYVPYRNGKRLSDTESEFYPTLESLHINPTEPLDP</sequence>
<gene>
    <name evidence="2" type="ORF">DYU11_12925</name>
</gene>
<evidence type="ECO:0000259" key="1">
    <source>
        <dbReference type="Pfam" id="PF02698"/>
    </source>
</evidence>
<dbReference type="EMBL" id="QXED01000003">
    <property type="protein sequence ID" value="RIV23862.1"/>
    <property type="molecule type" value="Genomic_DNA"/>
</dbReference>
<dbReference type="Pfam" id="PF02698">
    <property type="entry name" value="DUF218"/>
    <property type="match status" value="1"/>
</dbReference>
<name>A0A418MBV5_9BACT</name>
<keyword evidence="3" id="KW-1185">Reference proteome</keyword>
<reference evidence="2 3" key="1">
    <citation type="submission" date="2018-08" db="EMBL/GenBank/DDBJ databases">
        <title>Fibrisoma montanum sp. nov., isolated from Danxia mountain soil.</title>
        <authorList>
            <person name="Huang Y."/>
        </authorList>
    </citation>
    <scope>NUCLEOTIDE SEQUENCE [LARGE SCALE GENOMIC DNA]</scope>
    <source>
        <strain evidence="2 3">HYT19</strain>
    </source>
</reference>